<evidence type="ECO:0000313" key="1">
    <source>
        <dbReference type="EMBL" id="ALU29545.1"/>
    </source>
</evidence>
<organism evidence="1 4">
    <name type="scientific">Sulfolobus acidocaldarius</name>
    <dbReference type="NCBI Taxonomy" id="2285"/>
    <lineage>
        <taxon>Archaea</taxon>
        <taxon>Thermoproteota</taxon>
        <taxon>Thermoprotei</taxon>
        <taxon>Sulfolobales</taxon>
        <taxon>Sulfolobaceae</taxon>
        <taxon>Sulfolobus</taxon>
    </lineage>
</organism>
<dbReference type="EMBL" id="CP013694">
    <property type="protein sequence ID" value="ALU29545.1"/>
    <property type="molecule type" value="Genomic_DNA"/>
</dbReference>
<dbReference type="RefSeq" id="WP_011276980.1">
    <property type="nucleotide sequence ID" value="NZ_BHWZ01000001.1"/>
</dbReference>
<sequence>MERFRELLIDLSVSPKIQNYEQIIQEGNRKKYSCGNFYEGKCRKYLVNSEAPALWISNNEMDPHPILCYICPYFSLRQDDSRRVAFDLFEILLYYESLGEQIEKELIIMDQKTSLSNQNFYIRRRREELIHLLEETRSKLRISKLLIQILFKK</sequence>
<dbReference type="AlphaFoldDB" id="A0A0U3GLA1"/>
<name>A0A0U3GLA1_9CREN</name>
<evidence type="ECO:0000313" key="4">
    <source>
        <dbReference type="Proteomes" id="UP000065473"/>
    </source>
</evidence>
<dbReference type="OMA" id="CYICPYF"/>
<dbReference type="Proteomes" id="UP000065473">
    <property type="component" value="Chromosome"/>
</dbReference>
<proteinExistence type="predicted"/>
<dbReference type="PaxDb" id="1435377-SUSAZ_00230"/>
<dbReference type="OrthoDB" id="35349at2157"/>
<dbReference type="GeneID" id="14550581"/>
<evidence type="ECO:0000313" key="2">
    <source>
        <dbReference type="EMBL" id="ALU32275.1"/>
    </source>
</evidence>
<dbReference type="EMBL" id="CP013695">
    <property type="protein sequence ID" value="ALU32275.1"/>
    <property type="molecule type" value="Genomic_DNA"/>
</dbReference>
<reference evidence="3 4" key="1">
    <citation type="submission" date="2015-12" db="EMBL/GenBank/DDBJ databases">
        <title>A stable core within a dynamic pangenome in Sulfolobus acidocaldarius.</title>
        <authorList>
            <person name="Anderson R."/>
            <person name="Kouris A."/>
            <person name="Seward C."/>
            <person name="Campbell K."/>
            <person name="Whitaker R."/>
        </authorList>
    </citation>
    <scope>NUCLEOTIDE SEQUENCE [LARGE SCALE GENOMIC DNA]</scope>
    <source>
        <strain evidence="1 4">GG12-C01-09</strain>
        <strain evidence="2 3">NG05B_CO5_07</strain>
    </source>
</reference>
<dbReference type="Proteomes" id="UP000060043">
    <property type="component" value="Chromosome"/>
</dbReference>
<protein>
    <submittedName>
        <fullName evidence="1">Uncharacterized protein</fullName>
    </submittedName>
</protein>
<evidence type="ECO:0000313" key="3">
    <source>
        <dbReference type="Proteomes" id="UP000060043"/>
    </source>
</evidence>
<gene>
    <name evidence="1" type="ORF">ATY89_06020</name>
    <name evidence="2" type="ORF">ATZ20_09045</name>
</gene>
<accession>A0A0U3GLA1</accession>